<feature type="compositionally biased region" description="Basic and acidic residues" evidence="3">
    <location>
        <begin position="1"/>
        <end position="13"/>
    </location>
</feature>
<evidence type="ECO:0000313" key="6">
    <source>
        <dbReference type="Proteomes" id="UP000490939"/>
    </source>
</evidence>
<dbReference type="GO" id="GO:1990904">
    <property type="term" value="C:ribonucleoprotein complex"/>
    <property type="evidence" value="ECO:0007669"/>
    <property type="project" value="InterPro"/>
</dbReference>
<evidence type="ECO:0000256" key="1">
    <source>
        <dbReference type="ARBA" id="ARBA00007337"/>
    </source>
</evidence>
<feature type="compositionally biased region" description="Basic residues" evidence="3">
    <location>
        <begin position="29"/>
        <end position="40"/>
    </location>
</feature>
<dbReference type="GO" id="GO:0042254">
    <property type="term" value="P:ribosome biogenesis"/>
    <property type="evidence" value="ECO:0007669"/>
    <property type="project" value="InterPro"/>
</dbReference>
<accession>A0A8H3UR42</accession>
<feature type="region of interest" description="Disordered" evidence="3">
    <location>
        <begin position="230"/>
        <end position="253"/>
    </location>
</feature>
<keyword evidence="2" id="KW-0694">RNA-binding</keyword>
<organism evidence="5 6">
    <name type="scientific">Venturia inaequalis</name>
    <name type="common">Apple scab fungus</name>
    <dbReference type="NCBI Taxonomy" id="5025"/>
    <lineage>
        <taxon>Eukaryota</taxon>
        <taxon>Fungi</taxon>
        <taxon>Dikarya</taxon>
        <taxon>Ascomycota</taxon>
        <taxon>Pezizomycotina</taxon>
        <taxon>Dothideomycetes</taxon>
        <taxon>Pleosporomycetidae</taxon>
        <taxon>Venturiales</taxon>
        <taxon>Venturiaceae</taxon>
        <taxon>Venturia</taxon>
    </lineage>
</organism>
<dbReference type="InterPro" id="IPR050257">
    <property type="entry name" value="eL8/uL1-like"/>
</dbReference>
<dbReference type="PANTHER" id="PTHR23105">
    <property type="entry name" value="RIBOSOMAL PROTEIN L7AE FAMILY MEMBER"/>
    <property type="match status" value="1"/>
</dbReference>
<name>A0A8H3UR42_VENIN</name>
<feature type="region of interest" description="Disordered" evidence="3">
    <location>
        <begin position="1"/>
        <end position="42"/>
    </location>
</feature>
<dbReference type="SUPFAM" id="SSF55315">
    <property type="entry name" value="L30e-like"/>
    <property type="match status" value="1"/>
</dbReference>
<dbReference type="Pfam" id="PF01248">
    <property type="entry name" value="Ribosomal_L7Ae"/>
    <property type="match status" value="1"/>
</dbReference>
<dbReference type="InterPro" id="IPR004037">
    <property type="entry name" value="Ribosomal_eL8-like_CS"/>
</dbReference>
<dbReference type="EMBL" id="WNWR01000566">
    <property type="protein sequence ID" value="KAE9974265.1"/>
    <property type="molecule type" value="Genomic_DNA"/>
</dbReference>
<evidence type="ECO:0000256" key="2">
    <source>
        <dbReference type="ARBA" id="ARBA00022884"/>
    </source>
</evidence>
<dbReference type="PRINTS" id="PR00883">
    <property type="entry name" value="NUCLEARHMG"/>
</dbReference>
<comment type="caution">
    <text evidence="5">The sequence shown here is derived from an EMBL/GenBank/DDBJ whole genome shotgun (WGS) entry which is preliminary data.</text>
</comment>
<gene>
    <name evidence="5" type="ORF">EG327_008825</name>
</gene>
<dbReference type="InterPro" id="IPR029064">
    <property type="entry name" value="Ribosomal_eL30-like_sf"/>
</dbReference>
<dbReference type="InterPro" id="IPR002415">
    <property type="entry name" value="H/ACA_rnp_Nhp2-like"/>
</dbReference>
<dbReference type="Gene3D" id="3.30.1330.30">
    <property type="match status" value="1"/>
</dbReference>
<keyword evidence="6" id="KW-1185">Reference proteome</keyword>
<feature type="compositionally biased region" description="Basic and acidic residues" evidence="3">
    <location>
        <begin position="19"/>
        <end position="28"/>
    </location>
</feature>
<evidence type="ECO:0000259" key="4">
    <source>
        <dbReference type="Pfam" id="PF01248"/>
    </source>
</evidence>
<evidence type="ECO:0000313" key="5">
    <source>
        <dbReference type="EMBL" id="KAE9974265.1"/>
    </source>
</evidence>
<comment type="similarity">
    <text evidence="1">Belongs to the eukaryotic ribosomal protein eL8 family.</text>
</comment>
<dbReference type="GO" id="GO:0003723">
    <property type="term" value="F:RNA binding"/>
    <property type="evidence" value="ECO:0007669"/>
    <property type="project" value="UniProtKB-KW"/>
</dbReference>
<dbReference type="Proteomes" id="UP000490939">
    <property type="component" value="Unassembled WGS sequence"/>
</dbReference>
<reference evidence="5 6" key="1">
    <citation type="submission" date="2019-07" db="EMBL/GenBank/DDBJ databases">
        <title>Venturia inaequalis Genome Resource.</title>
        <authorList>
            <person name="Lichtner F.J."/>
        </authorList>
    </citation>
    <scope>NUCLEOTIDE SEQUENCE [LARGE SCALE GENOMIC DNA]</scope>
    <source>
        <strain evidence="5 6">DMI_063113</strain>
    </source>
</reference>
<evidence type="ECO:0000256" key="3">
    <source>
        <dbReference type="SAM" id="MobiDB-lite"/>
    </source>
</evidence>
<dbReference type="AlphaFoldDB" id="A0A8H3UR42"/>
<dbReference type="GO" id="GO:0005730">
    <property type="term" value="C:nucleolus"/>
    <property type="evidence" value="ECO:0007669"/>
    <property type="project" value="InterPro"/>
</dbReference>
<proteinExistence type="inferred from homology"/>
<sequence length="571" mass="64654">MAKERPEKTEKKERKEKKEKRSETDGVKKSKSKKEKKGITRCRPPLLLAKMLTLSFESKDVDMEEKEEKPRIIIPKEALVPFANPLADDKQMKKLLKSVKKAAKNKTLKRGVKEVVKSVRKLPAPSAPSSSTTSNPPGIVILAADISPMDVISHIPVLCEDHNIPYIYVTSRAELGAAGNTKRPTSVVMISKDKVKKAGAKEDKEGDQEYTEVYAELLKLAWPTLGHADESSAKRPHLRQRASSNLDPGVPVFIPNPQPYVRPIVLRPQTRRQEQEDPQYFHHQRHLSLQTSVPHSHTRPAVDGTRKSDHHLDPYQQGLATQPLSPFPFPINPNAIASVNTFHQAIDANVAAFFQGPNPFIDDQVKEPDTQKKIKQSSRAARWREKKAFEAGQKAQIEKSNIACYENGEVVGHSHNLAPSNVDESELKFEEPLPPNTELTPVFRRADGSWVNTSAVHDDGRDRAAFELHHRVGLNRQQAHRKKAPMKPIARLMHEEIQERWFSNDRPVVCLNESMSGYAKRVGEMKDMSEQELELLMRDREVGMKVKEIALVYQGIQFPLQKEYYGDGVWR</sequence>
<dbReference type="InterPro" id="IPR004038">
    <property type="entry name" value="Ribosomal_eL8/eL30/eS12/Gad45"/>
</dbReference>
<dbReference type="PROSITE" id="PS01082">
    <property type="entry name" value="RIBOSOMAL_L7AE"/>
    <property type="match status" value="1"/>
</dbReference>
<feature type="domain" description="Ribosomal protein eL8/eL30/eS12/Gadd45" evidence="4">
    <location>
        <begin position="138"/>
        <end position="194"/>
    </location>
</feature>
<protein>
    <recommendedName>
        <fullName evidence="4">Ribosomal protein eL8/eL30/eS12/Gadd45 domain-containing protein</fullName>
    </recommendedName>
</protein>
<feature type="region of interest" description="Disordered" evidence="3">
    <location>
        <begin position="288"/>
        <end position="308"/>
    </location>
</feature>